<dbReference type="GO" id="GO:0031119">
    <property type="term" value="P:tRNA pseudouridine synthesis"/>
    <property type="evidence" value="ECO:0007669"/>
    <property type="project" value="TreeGrafter"/>
</dbReference>
<feature type="domain" description="Pseudouridine synthase I TruA alpha/beta" evidence="7">
    <location>
        <begin position="147"/>
        <end position="226"/>
    </location>
</feature>
<dbReference type="InParanoid" id="D8UF65"/>
<feature type="domain" description="Pseudouridine synthase I TruA alpha/beta" evidence="7">
    <location>
        <begin position="8"/>
        <end position="98"/>
    </location>
</feature>
<dbReference type="Gene3D" id="3.30.70.580">
    <property type="entry name" value="Pseudouridine synthase I, catalytic domain, N-terminal subdomain"/>
    <property type="match status" value="1"/>
</dbReference>
<organism evidence="9">
    <name type="scientific">Volvox carteri f. nagariensis</name>
    <dbReference type="NCBI Taxonomy" id="3068"/>
    <lineage>
        <taxon>Eukaryota</taxon>
        <taxon>Viridiplantae</taxon>
        <taxon>Chlorophyta</taxon>
        <taxon>core chlorophytes</taxon>
        <taxon>Chlorophyceae</taxon>
        <taxon>CS clade</taxon>
        <taxon>Chlamydomonadales</taxon>
        <taxon>Volvocaceae</taxon>
        <taxon>Volvox</taxon>
    </lineage>
</organism>
<evidence type="ECO:0000256" key="5">
    <source>
        <dbReference type="PIRSR" id="PIRSR001430-2"/>
    </source>
</evidence>
<dbReference type="PANTHER" id="PTHR11142:SF0">
    <property type="entry name" value="TRNA PSEUDOURIDINE SYNTHASE-LIKE 1"/>
    <property type="match status" value="1"/>
</dbReference>
<protein>
    <recommendedName>
        <fullName evidence="6">tRNA pseudouridine synthase</fullName>
        <ecNumber evidence="6">5.4.99.12</ecNumber>
    </recommendedName>
</protein>
<dbReference type="InterPro" id="IPR020097">
    <property type="entry name" value="PsdUridine_synth_TruA_a/b_dom"/>
</dbReference>
<dbReference type="EMBL" id="GL378392">
    <property type="protein sequence ID" value="EFJ41663.1"/>
    <property type="molecule type" value="Genomic_DNA"/>
</dbReference>
<dbReference type="KEGG" id="vcn:VOLCADRAFT_44340"/>
<proteinExistence type="inferred from homology"/>
<dbReference type="GO" id="GO:0160147">
    <property type="term" value="F:tRNA pseudouridine(38-40) synthase activity"/>
    <property type="evidence" value="ECO:0007669"/>
    <property type="project" value="UniProtKB-EC"/>
</dbReference>
<dbReference type="InterPro" id="IPR020094">
    <property type="entry name" value="TruA/RsuA/RluB/E/F_N"/>
</dbReference>
<feature type="binding site" evidence="5">
    <location>
        <position position="114"/>
    </location>
    <ligand>
        <name>substrate</name>
    </ligand>
</feature>
<evidence type="ECO:0000259" key="7">
    <source>
        <dbReference type="Pfam" id="PF01416"/>
    </source>
</evidence>
<dbReference type="GO" id="GO:0003723">
    <property type="term" value="F:RNA binding"/>
    <property type="evidence" value="ECO:0007669"/>
    <property type="project" value="InterPro"/>
</dbReference>
<reference evidence="8 9" key="1">
    <citation type="journal article" date="2010" name="Science">
        <title>Genomic analysis of organismal complexity in the multicellular green alga Volvox carteri.</title>
        <authorList>
            <person name="Prochnik S.E."/>
            <person name="Umen J."/>
            <person name="Nedelcu A.M."/>
            <person name="Hallmann A."/>
            <person name="Miller S.M."/>
            <person name="Nishii I."/>
            <person name="Ferris P."/>
            <person name="Kuo A."/>
            <person name="Mitros T."/>
            <person name="Fritz-Laylin L.K."/>
            <person name="Hellsten U."/>
            <person name="Chapman J."/>
            <person name="Simakov O."/>
            <person name="Rensing S.A."/>
            <person name="Terry A."/>
            <person name="Pangilinan J."/>
            <person name="Kapitonov V."/>
            <person name="Jurka J."/>
            <person name="Salamov A."/>
            <person name="Shapiro H."/>
            <person name="Schmutz J."/>
            <person name="Grimwood J."/>
            <person name="Lindquist E."/>
            <person name="Lucas S."/>
            <person name="Grigoriev I.V."/>
            <person name="Schmitt R."/>
            <person name="Kirk D."/>
            <person name="Rokhsar D.S."/>
        </authorList>
    </citation>
    <scope>NUCLEOTIDE SEQUENCE [LARGE SCALE GENOMIC DNA]</scope>
    <source>
        <strain evidence="9">f. Nagariensis / Eve</strain>
    </source>
</reference>
<dbReference type="CDD" id="cd02570">
    <property type="entry name" value="PseudoU_synth_EcTruA"/>
    <property type="match status" value="1"/>
</dbReference>
<feature type="non-terminal residue" evidence="8">
    <location>
        <position position="1"/>
    </location>
</feature>
<dbReference type="InterPro" id="IPR020103">
    <property type="entry name" value="PsdUridine_synth_cat_dom_sf"/>
</dbReference>
<dbReference type="OrthoDB" id="271910at2759"/>
<keyword evidence="9" id="KW-1185">Reference proteome</keyword>
<evidence type="ECO:0000256" key="4">
    <source>
        <dbReference type="PIRSR" id="PIRSR001430-1"/>
    </source>
</evidence>
<dbReference type="SUPFAM" id="SSF55120">
    <property type="entry name" value="Pseudouridine synthase"/>
    <property type="match status" value="1"/>
</dbReference>
<evidence type="ECO:0000256" key="2">
    <source>
        <dbReference type="ARBA" id="ARBA00022694"/>
    </source>
</evidence>
<keyword evidence="3 6" id="KW-0413">Isomerase</keyword>
<dbReference type="FunFam" id="3.30.70.580:FF:000001">
    <property type="entry name" value="tRNA pseudouridine synthase A"/>
    <property type="match status" value="1"/>
</dbReference>
<dbReference type="STRING" id="3068.D8UF65"/>
<comment type="catalytic activity">
    <reaction evidence="6">
        <text>uridine(38/39/40) in tRNA = pseudouridine(38/39/40) in tRNA</text>
        <dbReference type="Rhea" id="RHEA:22376"/>
        <dbReference type="Rhea" id="RHEA-COMP:10085"/>
        <dbReference type="Rhea" id="RHEA-COMP:10087"/>
        <dbReference type="ChEBI" id="CHEBI:65314"/>
        <dbReference type="ChEBI" id="CHEBI:65315"/>
        <dbReference type="EC" id="5.4.99.12"/>
    </reaction>
</comment>
<evidence type="ECO:0000256" key="6">
    <source>
        <dbReference type="RuleBase" id="RU003792"/>
    </source>
</evidence>
<dbReference type="NCBIfam" id="TIGR00071">
    <property type="entry name" value="hisT_truA"/>
    <property type="match status" value="1"/>
</dbReference>
<feature type="non-terminal residue" evidence="8">
    <location>
        <position position="226"/>
    </location>
</feature>
<feature type="active site" description="Nucleophile" evidence="4">
    <location>
        <position position="56"/>
    </location>
</feature>
<dbReference type="EC" id="5.4.99.12" evidence="6"/>
<dbReference type="HAMAP" id="MF_00171">
    <property type="entry name" value="TruA"/>
    <property type="match status" value="1"/>
</dbReference>
<dbReference type="FunCoup" id="D8UF65">
    <property type="interactions" value="745"/>
</dbReference>
<dbReference type="Gene3D" id="3.30.70.660">
    <property type="entry name" value="Pseudouridine synthase I, catalytic domain, C-terminal subdomain"/>
    <property type="match status" value="1"/>
</dbReference>
<dbReference type="Proteomes" id="UP000001058">
    <property type="component" value="Unassembled WGS sequence"/>
</dbReference>
<dbReference type="Pfam" id="PF01416">
    <property type="entry name" value="PseudoU_synth_1"/>
    <property type="match status" value="2"/>
</dbReference>
<evidence type="ECO:0000313" key="9">
    <source>
        <dbReference type="Proteomes" id="UP000001058"/>
    </source>
</evidence>
<sequence>GRLSYRMIVSYDGTAYCGWQLQPSAPTVQRFLEGALCTVLREERAVLGVRAAGRTDAGVHARGQVVQFSCDKELDVTKMPYKLNSVLPHDIRVLRMSRTAPDFSVTCSALGKCYRYSITNGETHDPLRHRYALHVRRHLDLAAMRSAAALLTGTHDFSQFSNIGEEGGSPDVQRRRRQRNPVKTLRRVDVVEGNGFLYKMVRHISGVLVAVGEGKLQTKAVGRMLE</sequence>
<evidence type="ECO:0000256" key="3">
    <source>
        <dbReference type="ARBA" id="ARBA00023235"/>
    </source>
</evidence>
<gene>
    <name evidence="8" type="primary">pus2</name>
    <name evidence="8" type="ORF">VOLCADRAFT_44340</name>
</gene>
<dbReference type="eggNOG" id="KOG4393">
    <property type="taxonomic scope" value="Eukaryota"/>
</dbReference>
<dbReference type="PANTHER" id="PTHR11142">
    <property type="entry name" value="PSEUDOURIDYLATE SYNTHASE"/>
    <property type="match status" value="1"/>
</dbReference>
<dbReference type="RefSeq" id="XP_002957319.1">
    <property type="nucleotide sequence ID" value="XM_002957273.1"/>
</dbReference>
<accession>D8UF65</accession>
<comment type="similarity">
    <text evidence="1 6">Belongs to the tRNA pseudouridine synthase TruA family.</text>
</comment>
<dbReference type="PIRSF" id="PIRSF001430">
    <property type="entry name" value="tRNA_psdUrid_synth"/>
    <property type="match status" value="1"/>
</dbReference>
<name>D8UF65_VOLCA</name>
<evidence type="ECO:0000313" key="8">
    <source>
        <dbReference type="EMBL" id="EFJ41663.1"/>
    </source>
</evidence>
<dbReference type="AlphaFoldDB" id="D8UF65"/>
<evidence type="ECO:0000256" key="1">
    <source>
        <dbReference type="ARBA" id="ARBA00009375"/>
    </source>
</evidence>
<dbReference type="InterPro" id="IPR001406">
    <property type="entry name" value="PsdUridine_synth_TruA"/>
</dbReference>
<dbReference type="InterPro" id="IPR020095">
    <property type="entry name" value="PsdUridine_synth_TruA_C"/>
</dbReference>
<keyword evidence="2 6" id="KW-0819">tRNA processing</keyword>
<dbReference type="GeneID" id="9626768"/>